<dbReference type="NCBIfam" id="TIGR00414">
    <property type="entry name" value="serS"/>
    <property type="match status" value="1"/>
</dbReference>
<keyword evidence="11" id="KW-1185">Reference proteome</keyword>
<reference evidence="10 11" key="1">
    <citation type="journal article" date="2022" name="Nat. Plants">
        <title>Genomes of leafy and leafless Platanthera orchids illuminate the evolution of mycoheterotrophy.</title>
        <authorList>
            <person name="Li M.H."/>
            <person name="Liu K.W."/>
            <person name="Li Z."/>
            <person name="Lu H.C."/>
            <person name="Ye Q.L."/>
            <person name="Zhang D."/>
            <person name="Wang J.Y."/>
            <person name="Li Y.F."/>
            <person name="Zhong Z.M."/>
            <person name="Liu X."/>
            <person name="Yu X."/>
            <person name="Liu D.K."/>
            <person name="Tu X.D."/>
            <person name="Liu B."/>
            <person name="Hao Y."/>
            <person name="Liao X.Y."/>
            <person name="Jiang Y.T."/>
            <person name="Sun W.H."/>
            <person name="Chen J."/>
            <person name="Chen Y.Q."/>
            <person name="Ai Y."/>
            <person name="Zhai J.W."/>
            <person name="Wu S.S."/>
            <person name="Zhou Z."/>
            <person name="Hsiao Y.Y."/>
            <person name="Wu W.L."/>
            <person name="Chen Y.Y."/>
            <person name="Lin Y.F."/>
            <person name="Hsu J.L."/>
            <person name="Li C.Y."/>
            <person name="Wang Z.W."/>
            <person name="Zhao X."/>
            <person name="Zhong W.Y."/>
            <person name="Ma X.K."/>
            <person name="Ma L."/>
            <person name="Huang J."/>
            <person name="Chen G.Z."/>
            <person name="Huang M.Z."/>
            <person name="Huang L."/>
            <person name="Peng D.H."/>
            <person name="Luo Y.B."/>
            <person name="Zou S.Q."/>
            <person name="Chen S.P."/>
            <person name="Lan S."/>
            <person name="Tsai W.C."/>
            <person name="Van de Peer Y."/>
            <person name="Liu Z.J."/>
        </authorList>
    </citation>
    <scope>NUCLEOTIDE SEQUENCE [LARGE SCALE GENOMIC DNA]</scope>
    <source>
        <strain evidence="10">Lor288</strain>
    </source>
</reference>
<dbReference type="SUPFAM" id="SSF55681">
    <property type="entry name" value="Class II aaRS and biotin synthetases"/>
    <property type="match status" value="1"/>
</dbReference>
<keyword evidence="4" id="KW-0067">ATP-binding</keyword>
<evidence type="ECO:0000256" key="1">
    <source>
        <dbReference type="ARBA" id="ARBA00012840"/>
    </source>
</evidence>
<dbReference type="InterPro" id="IPR006195">
    <property type="entry name" value="aa-tRNA-synth_II"/>
</dbReference>
<dbReference type="PIRSF" id="PIRSF001529">
    <property type="entry name" value="Ser-tRNA-synth_IIa"/>
    <property type="match status" value="1"/>
</dbReference>
<organism evidence="10 11">
    <name type="scientific">Platanthera guangdongensis</name>
    <dbReference type="NCBI Taxonomy" id="2320717"/>
    <lineage>
        <taxon>Eukaryota</taxon>
        <taxon>Viridiplantae</taxon>
        <taxon>Streptophyta</taxon>
        <taxon>Embryophyta</taxon>
        <taxon>Tracheophyta</taxon>
        <taxon>Spermatophyta</taxon>
        <taxon>Magnoliopsida</taxon>
        <taxon>Liliopsida</taxon>
        <taxon>Asparagales</taxon>
        <taxon>Orchidaceae</taxon>
        <taxon>Orchidoideae</taxon>
        <taxon>Orchideae</taxon>
        <taxon>Orchidinae</taxon>
        <taxon>Platanthera</taxon>
    </lineage>
</organism>
<evidence type="ECO:0000256" key="4">
    <source>
        <dbReference type="ARBA" id="ARBA00022840"/>
    </source>
</evidence>
<proteinExistence type="predicted"/>
<dbReference type="Gene3D" id="3.30.930.10">
    <property type="entry name" value="Bira Bifunctional Protein, Domain 2"/>
    <property type="match status" value="1"/>
</dbReference>
<dbReference type="InterPro" id="IPR033729">
    <property type="entry name" value="SerRS_core"/>
</dbReference>
<dbReference type="Pfam" id="PF02403">
    <property type="entry name" value="Seryl_tRNA_N"/>
    <property type="match status" value="1"/>
</dbReference>
<dbReference type="SUPFAM" id="SSF46589">
    <property type="entry name" value="tRNA-binding arm"/>
    <property type="match status" value="1"/>
</dbReference>
<name>A0ABR2MYH7_9ASPA</name>
<dbReference type="InterPro" id="IPR002317">
    <property type="entry name" value="Ser-tRNA-ligase_type_1"/>
</dbReference>
<evidence type="ECO:0000256" key="7">
    <source>
        <dbReference type="ARBA" id="ARBA00031113"/>
    </source>
</evidence>
<dbReference type="Pfam" id="PF00587">
    <property type="entry name" value="tRNA-synt_2b"/>
    <property type="match status" value="1"/>
</dbReference>
<feature type="coiled-coil region" evidence="8">
    <location>
        <begin position="89"/>
        <end position="123"/>
    </location>
</feature>
<protein>
    <recommendedName>
        <fullName evidence="1">serine--tRNA ligase</fullName>
        <ecNumber evidence="1">6.1.1.11</ecNumber>
    </recommendedName>
    <alternativeName>
        <fullName evidence="7">Seryl-tRNA synthetase</fullName>
    </alternativeName>
</protein>
<dbReference type="CDD" id="cd00770">
    <property type="entry name" value="SerRS_core"/>
    <property type="match status" value="1"/>
</dbReference>
<dbReference type="InterPro" id="IPR045864">
    <property type="entry name" value="aa-tRNA-synth_II/BPL/LPL"/>
</dbReference>
<evidence type="ECO:0000256" key="3">
    <source>
        <dbReference type="ARBA" id="ARBA00022741"/>
    </source>
</evidence>
<keyword evidence="2" id="KW-0436">Ligase</keyword>
<dbReference type="EC" id="6.1.1.11" evidence="1"/>
<keyword evidence="3" id="KW-0547">Nucleotide-binding</keyword>
<evidence type="ECO:0000256" key="5">
    <source>
        <dbReference type="ARBA" id="ARBA00022917"/>
    </source>
</evidence>
<accession>A0ABR2MYH7</accession>
<comment type="caution">
    <text evidence="10">The sequence shown here is derived from an EMBL/GenBank/DDBJ whole genome shotgun (WGS) entry which is preliminary data.</text>
</comment>
<keyword evidence="6" id="KW-0030">Aminoacyl-tRNA synthetase</keyword>
<keyword evidence="5" id="KW-0648">Protein biosynthesis</keyword>
<dbReference type="PRINTS" id="PR00981">
    <property type="entry name" value="TRNASYNTHSER"/>
</dbReference>
<feature type="domain" description="Aminoacyl-transfer RNA synthetases class-II family profile" evidence="9">
    <location>
        <begin position="227"/>
        <end position="450"/>
    </location>
</feature>
<dbReference type="InterPro" id="IPR002314">
    <property type="entry name" value="aa-tRNA-synt_IIb"/>
</dbReference>
<gene>
    <name evidence="10" type="ORF">KSP40_PGU005906</name>
</gene>
<dbReference type="PANTHER" id="PTHR11778">
    <property type="entry name" value="SERYL-TRNA SYNTHETASE"/>
    <property type="match status" value="1"/>
</dbReference>
<dbReference type="Gene3D" id="1.10.287.40">
    <property type="entry name" value="Serine-tRNA synthetase, tRNA binding domain"/>
    <property type="match status" value="1"/>
</dbReference>
<dbReference type="EMBL" id="JBBWWR010000003">
    <property type="protein sequence ID" value="KAK8968917.1"/>
    <property type="molecule type" value="Genomic_DNA"/>
</dbReference>
<evidence type="ECO:0000256" key="2">
    <source>
        <dbReference type="ARBA" id="ARBA00022598"/>
    </source>
</evidence>
<dbReference type="Proteomes" id="UP001412067">
    <property type="component" value="Unassembled WGS sequence"/>
</dbReference>
<dbReference type="InterPro" id="IPR015866">
    <property type="entry name" value="Ser-tRNA-synth_1_N"/>
</dbReference>
<evidence type="ECO:0000256" key="8">
    <source>
        <dbReference type="SAM" id="Coils"/>
    </source>
</evidence>
<evidence type="ECO:0000313" key="11">
    <source>
        <dbReference type="Proteomes" id="UP001412067"/>
    </source>
</evidence>
<dbReference type="InterPro" id="IPR042103">
    <property type="entry name" value="SerRS_1_N_sf"/>
</dbReference>
<dbReference type="InterPro" id="IPR010978">
    <property type="entry name" value="tRNA-bd_arm"/>
</dbReference>
<evidence type="ECO:0000256" key="6">
    <source>
        <dbReference type="ARBA" id="ARBA00023146"/>
    </source>
</evidence>
<dbReference type="PROSITE" id="PS50862">
    <property type="entry name" value="AA_TRNA_LIGASE_II"/>
    <property type="match status" value="1"/>
</dbReference>
<keyword evidence="8" id="KW-0175">Coiled coil</keyword>
<evidence type="ECO:0000313" key="10">
    <source>
        <dbReference type="EMBL" id="KAK8968917.1"/>
    </source>
</evidence>
<evidence type="ECO:0000259" key="9">
    <source>
        <dbReference type="PROSITE" id="PS50862"/>
    </source>
</evidence>
<sequence length="467" mass="53191">MVGLGIPKFLCRRFSASSTGISVATLSSPTRRPTTLITLRRFSGMLDIKLFRSDPDRIRESQRRRGAPVELVDEIISLDKEWLQRQYELDSLRKDFNRMNKEIAQLNIAKQDATKKIKSTNENKMLTTKKTEDVQQAKTVLETKLASIRNLVHDSVPISMDKADSMAVKACGERRMEAEMLNHVDLETELSLADFKKGATVAGGGGCYLKGDGVFLKLALINFSFGFLIKRKFELLQTPFFMRKDIMSKCAQLAQIDEELYKVTGEGDDKYLIATSEQPLCAYHLDEVIDPTSLPLRYAGFSTCFRKDTPGIFRMHQFEQIGQFGITSPNENISWEMHEEMLLNSEKFYQELNLPYQVVSVVSGALNNAEAKRYNLEGWFPSSKTYRELASCSNCTDYQARRLGIRYGQKKNTGQTMQYVHTLNSTLMETEMTIYCILENYQRKNGVAVPEALQPYMGGIDYLPFKN</sequence>